<dbReference type="AlphaFoldDB" id="I7J8R3"/>
<dbReference type="Proteomes" id="UP000002899">
    <property type="component" value="Chromosome IV"/>
</dbReference>
<dbReference type="KEGG" id="bmic:BmR1_04g06810"/>
<evidence type="ECO:0000313" key="4">
    <source>
        <dbReference type="EMBL" id="CCF75558.1"/>
    </source>
</evidence>
<reference evidence="4 5" key="1">
    <citation type="journal article" date="2012" name="Nucleic Acids Res.">
        <title>Sequencing of the smallest Apicomplexan genome from the human pathogen Babesia microti.</title>
        <authorList>
            <person name="Cornillot E."/>
            <person name="Hadj-Kaddour K."/>
            <person name="Dassouli A."/>
            <person name="Noel B."/>
            <person name="Ranwez V."/>
            <person name="Vacherie B."/>
            <person name="Augagneur Y."/>
            <person name="Bres V."/>
            <person name="Duclos A."/>
            <person name="Randazzo S."/>
            <person name="Carcy B."/>
            <person name="Debierre-Grockiego F."/>
            <person name="Delbecq S."/>
            <person name="Moubri-Menage K."/>
            <person name="Shams-Eldin H."/>
            <person name="Usmani-Brown S."/>
            <person name="Bringaud F."/>
            <person name="Wincker P."/>
            <person name="Vivares C.P."/>
            <person name="Schwarz R.T."/>
            <person name="Schetters T.P."/>
            <person name="Krause P.J."/>
            <person name="Gorenflot A."/>
            <person name="Berry V."/>
            <person name="Barbe V."/>
            <person name="Ben Mamoun C."/>
        </authorList>
    </citation>
    <scope>NUCLEOTIDE SEQUENCE [LARGE SCALE GENOMIC DNA]</scope>
    <source>
        <strain evidence="4 5">RI</strain>
    </source>
</reference>
<protein>
    <recommendedName>
        <fullName evidence="6">Transcription initiation factor IIA subunit 2</fullName>
    </recommendedName>
</protein>
<evidence type="ECO:0000256" key="3">
    <source>
        <dbReference type="ARBA" id="ARBA00023242"/>
    </source>
</evidence>
<sequence>MDEFKRFNIMQSLLETLDKMVAGSFIRKELKDLICREALKATACEFIGNNISSTEMNFTGNLSYYKFNQSHWVFYTKDPIIECTDEISLKNSRESSNPITPRVHSYKGHLKLVALTPEQIGIKDSHHP</sequence>
<dbReference type="EMBL" id="LN871599">
    <property type="protein sequence ID" value="CCF75558.1"/>
    <property type="molecule type" value="Genomic_DNA"/>
</dbReference>
<proteinExistence type="predicted"/>
<keyword evidence="2" id="KW-0804">Transcription</keyword>
<organism evidence="4 5">
    <name type="scientific">Babesia microti (strain RI)</name>
    <dbReference type="NCBI Taxonomy" id="1133968"/>
    <lineage>
        <taxon>Eukaryota</taxon>
        <taxon>Sar</taxon>
        <taxon>Alveolata</taxon>
        <taxon>Apicomplexa</taxon>
        <taxon>Aconoidasida</taxon>
        <taxon>Piroplasmida</taxon>
        <taxon>Babesiidae</taxon>
        <taxon>Babesia</taxon>
    </lineage>
</organism>
<dbReference type="SUPFAM" id="SSF50784">
    <property type="entry name" value="Transcription factor IIA (TFIIA), beta-barrel domain"/>
    <property type="match status" value="1"/>
</dbReference>
<comment type="subcellular location">
    <subcellularLocation>
        <location evidence="1">Nucleus</location>
    </subcellularLocation>
</comment>
<evidence type="ECO:0000256" key="1">
    <source>
        <dbReference type="ARBA" id="ARBA00004123"/>
    </source>
</evidence>
<keyword evidence="5" id="KW-1185">Reference proteome</keyword>
<name>I7J8R3_BABMR</name>
<reference evidence="4 5" key="2">
    <citation type="journal article" date="2013" name="PLoS ONE">
        <title>Whole genome mapping and re-organization of the nuclear and mitochondrial genomes of Babesia microti isolates.</title>
        <authorList>
            <person name="Cornillot E."/>
            <person name="Dassouli A."/>
            <person name="Garg A."/>
            <person name="Pachikara N."/>
            <person name="Randazzo S."/>
            <person name="Depoix D."/>
            <person name="Carcy B."/>
            <person name="Delbecq S."/>
            <person name="Frutos R."/>
            <person name="Silva J.C."/>
            <person name="Sutton R."/>
            <person name="Krause P.J."/>
            <person name="Mamoun C.B."/>
        </authorList>
    </citation>
    <scope>NUCLEOTIDE SEQUENCE [LARGE SCALE GENOMIC DNA]</scope>
    <source>
        <strain evidence="4 5">RI</strain>
    </source>
</reference>
<gene>
    <name evidence="4" type="ORF">BmR1_04g06810</name>
</gene>
<dbReference type="InterPro" id="IPR009088">
    <property type="entry name" value="TFIIA_b-brl"/>
</dbReference>
<dbReference type="RefSeq" id="XP_012649966.1">
    <property type="nucleotide sequence ID" value="XM_012794512.1"/>
</dbReference>
<dbReference type="GeneID" id="24426007"/>
<dbReference type="VEuPathDB" id="PiroplasmaDB:BmR1_04g06810"/>
<evidence type="ECO:0008006" key="6">
    <source>
        <dbReference type="Google" id="ProtNLM"/>
    </source>
</evidence>
<reference evidence="4 5" key="3">
    <citation type="journal article" date="2016" name="Sci. Rep.">
        <title>Genome-wide diversity and gene expression profiling of Babesia microti isolates identify polymorphic genes that mediate host-pathogen interactions.</title>
        <authorList>
            <person name="Silva J.C."/>
            <person name="Cornillot E."/>
            <person name="McCracken C."/>
            <person name="Usmani-Brown S."/>
            <person name="Dwivedi A."/>
            <person name="Ifeonu O.O."/>
            <person name="Crabtree J."/>
            <person name="Gotia H.T."/>
            <person name="Virji A.Z."/>
            <person name="Reynes C."/>
            <person name="Colinge J."/>
            <person name="Kumar V."/>
            <person name="Lawres L."/>
            <person name="Pazzi J.E."/>
            <person name="Pablo J.V."/>
            <person name="Hung C."/>
            <person name="Brancato J."/>
            <person name="Kumari P."/>
            <person name="Orvis J."/>
            <person name="Tretina K."/>
            <person name="Chibucos M."/>
            <person name="Ott S."/>
            <person name="Sadzewicz L."/>
            <person name="Sengamalay N."/>
            <person name="Shetty A.C."/>
            <person name="Su Q."/>
            <person name="Tallon L."/>
            <person name="Fraser C.M."/>
            <person name="Frutos R."/>
            <person name="Molina D.M."/>
            <person name="Krause P.J."/>
            <person name="Ben Mamoun C."/>
        </authorList>
    </citation>
    <scope>NUCLEOTIDE SEQUENCE [LARGE SCALE GENOMIC DNA]</scope>
    <source>
        <strain evidence="4 5">RI</strain>
    </source>
</reference>
<keyword evidence="3" id="KW-0539">Nucleus</keyword>
<dbReference type="GO" id="GO:0006367">
    <property type="term" value="P:transcription initiation at RNA polymerase II promoter"/>
    <property type="evidence" value="ECO:0007669"/>
    <property type="project" value="InterPro"/>
</dbReference>
<evidence type="ECO:0000256" key="2">
    <source>
        <dbReference type="ARBA" id="ARBA00023163"/>
    </source>
</evidence>
<evidence type="ECO:0000313" key="5">
    <source>
        <dbReference type="Proteomes" id="UP000002899"/>
    </source>
</evidence>
<accession>I7J8R3</accession>
<dbReference type="GO" id="GO:0005672">
    <property type="term" value="C:transcription factor TFIIA complex"/>
    <property type="evidence" value="ECO:0007669"/>
    <property type="project" value="InterPro"/>
</dbReference>